<proteinExistence type="predicted"/>
<protein>
    <submittedName>
        <fullName evidence="1">Uncharacterized protein</fullName>
    </submittedName>
</protein>
<name>E2BLA7_HARSA</name>
<reference evidence="1 2" key="1">
    <citation type="journal article" date="2010" name="Science">
        <title>Genomic comparison of the ants Camponotus floridanus and Harpegnathos saltator.</title>
        <authorList>
            <person name="Bonasio R."/>
            <person name="Zhang G."/>
            <person name="Ye C."/>
            <person name="Mutti N.S."/>
            <person name="Fang X."/>
            <person name="Qin N."/>
            <person name="Donahue G."/>
            <person name="Yang P."/>
            <person name="Li Q."/>
            <person name="Li C."/>
            <person name="Zhang P."/>
            <person name="Huang Z."/>
            <person name="Berger S.L."/>
            <person name="Reinberg D."/>
            <person name="Wang J."/>
            <person name="Liebig J."/>
        </authorList>
    </citation>
    <scope>NUCLEOTIDE SEQUENCE [LARGE SCALE GENOMIC DNA]</scope>
    <source>
        <strain evidence="1 2">R22 G/1</strain>
    </source>
</reference>
<dbReference type="InParanoid" id="E2BLA7"/>
<keyword evidence="2" id="KW-1185">Reference proteome</keyword>
<organism evidence="2">
    <name type="scientific">Harpegnathos saltator</name>
    <name type="common">Jerdon's jumping ant</name>
    <dbReference type="NCBI Taxonomy" id="610380"/>
    <lineage>
        <taxon>Eukaryota</taxon>
        <taxon>Metazoa</taxon>
        <taxon>Ecdysozoa</taxon>
        <taxon>Arthropoda</taxon>
        <taxon>Hexapoda</taxon>
        <taxon>Insecta</taxon>
        <taxon>Pterygota</taxon>
        <taxon>Neoptera</taxon>
        <taxon>Endopterygota</taxon>
        <taxon>Hymenoptera</taxon>
        <taxon>Apocrita</taxon>
        <taxon>Aculeata</taxon>
        <taxon>Formicoidea</taxon>
        <taxon>Formicidae</taxon>
        <taxon>Ponerinae</taxon>
        <taxon>Ponerini</taxon>
        <taxon>Harpegnathos</taxon>
    </lineage>
</organism>
<accession>E2BLA7</accession>
<gene>
    <name evidence="1" type="ORF">EAI_03954</name>
</gene>
<evidence type="ECO:0000313" key="2">
    <source>
        <dbReference type="Proteomes" id="UP000008237"/>
    </source>
</evidence>
<dbReference type="EMBL" id="GL449006">
    <property type="protein sequence ID" value="EFN83521.1"/>
    <property type="molecule type" value="Genomic_DNA"/>
</dbReference>
<dbReference type="AlphaFoldDB" id="E2BLA7"/>
<sequence length="63" mass="6502">MAVASAEERGFRPAVLEGSVDVPSAPRLLRILEVEGVLRSPAGSALGWSLVKSSEVGKVGIAK</sequence>
<dbReference type="Proteomes" id="UP000008237">
    <property type="component" value="Unassembled WGS sequence"/>
</dbReference>
<evidence type="ECO:0000313" key="1">
    <source>
        <dbReference type="EMBL" id="EFN83521.1"/>
    </source>
</evidence>